<dbReference type="Pfam" id="PF06985">
    <property type="entry name" value="HET"/>
    <property type="match status" value="1"/>
</dbReference>
<protein>
    <recommendedName>
        <fullName evidence="1">Heterokaryon incompatibility domain-containing protein</fullName>
    </recommendedName>
</protein>
<dbReference type="Proteomes" id="UP001172684">
    <property type="component" value="Unassembled WGS sequence"/>
</dbReference>
<evidence type="ECO:0000313" key="3">
    <source>
        <dbReference type="Proteomes" id="UP001172684"/>
    </source>
</evidence>
<accession>A0ABQ9NNR6</accession>
<evidence type="ECO:0000259" key="1">
    <source>
        <dbReference type="Pfam" id="PF06985"/>
    </source>
</evidence>
<sequence length="728" mass="82140">MISSRLGDLCTTSAATQSAGAWHEIHAEVDLVRLEQYRHVPLPTTHSIRLLLITEQTVEILPYWTKQQVCTLETFSLGECPPYFALSYTWGPPVNSEGCIKEYAEGKEWVLESEGELRRIGVTKNLYYGLRRIIKAKSSVKHIWIDALCICQTDLAERASQVAIMTEIFARCERVIVWLGEGGLMAPGLTDFYMLHSTILPPLREYIKAHGTESLSWGDWDEDTFYKRLALENICERLDWKGYRRFYRERNWFERAWVFQEVAFVPEVVVLCGNYTFSLDDLGMLADCLRLSGLATTTMIARFDGSSIFRLPGMEVNAFHRLRKTCSGIGSETWLAYWAGLINITSLECTSYMFFLYCIRQLRHSQATDPRDKIFAAYGFLKKCLPAGITPRIQPDYTLPVEDVYTMTAATLLQVLPELSLLSEVEDLSLRRLERLPSWVPDFSAPEAQSLLGSDRRDRYNASLCPSTAIGPLNSAFVTVEGSRLTLCGARLDSVTSVQPPVTKITSDLTATGALEHTSEHIVSWFNVISDLTARGEPGLETVWEVLWRTLIANKVNEPGCTVVTRETFHDFILQWFITCATILRDEELNPTLEAWAADNACLPTEDTLQGYVARARAVRDSLYLSSEDLDSLAKVERNRATFAEAISRSALHRRLFVTEYGRLGLGPQSMQPSDQVWLICGARMLFVLRPTSDEGCFTLVGETYVHGCMNGEVVDMLEDRMGAVTLI</sequence>
<dbReference type="PANTHER" id="PTHR24148">
    <property type="entry name" value="ANKYRIN REPEAT DOMAIN-CONTAINING PROTEIN 39 HOMOLOG-RELATED"/>
    <property type="match status" value="1"/>
</dbReference>
<dbReference type="InterPro" id="IPR052895">
    <property type="entry name" value="HetReg/Transcr_Mod"/>
</dbReference>
<name>A0ABQ9NNR6_9PEZI</name>
<comment type="caution">
    <text evidence="2">The sequence shown here is derived from an EMBL/GenBank/DDBJ whole genome shotgun (WGS) entry which is preliminary data.</text>
</comment>
<evidence type="ECO:0000313" key="2">
    <source>
        <dbReference type="EMBL" id="KAJ9663086.1"/>
    </source>
</evidence>
<dbReference type="EMBL" id="JAPDRL010000045">
    <property type="protein sequence ID" value="KAJ9663086.1"/>
    <property type="molecule type" value="Genomic_DNA"/>
</dbReference>
<gene>
    <name evidence="2" type="ORF">H2201_005757</name>
</gene>
<proteinExistence type="predicted"/>
<keyword evidence="3" id="KW-1185">Reference proteome</keyword>
<feature type="domain" description="Heterokaryon incompatibility" evidence="1">
    <location>
        <begin position="83"/>
        <end position="261"/>
    </location>
</feature>
<reference evidence="2" key="1">
    <citation type="submission" date="2022-10" db="EMBL/GenBank/DDBJ databases">
        <title>Culturing micro-colonial fungi from biological soil crusts in the Mojave desert and describing Neophaeococcomyces mojavensis, and introducing the new genera and species Taxawa tesnikishii.</title>
        <authorList>
            <person name="Kurbessoian T."/>
            <person name="Stajich J.E."/>
        </authorList>
    </citation>
    <scope>NUCLEOTIDE SEQUENCE</scope>
    <source>
        <strain evidence="2">TK_1</strain>
    </source>
</reference>
<organism evidence="2 3">
    <name type="scientific">Coniosporium apollinis</name>
    <dbReference type="NCBI Taxonomy" id="61459"/>
    <lineage>
        <taxon>Eukaryota</taxon>
        <taxon>Fungi</taxon>
        <taxon>Dikarya</taxon>
        <taxon>Ascomycota</taxon>
        <taxon>Pezizomycotina</taxon>
        <taxon>Dothideomycetes</taxon>
        <taxon>Dothideomycetes incertae sedis</taxon>
        <taxon>Coniosporium</taxon>
    </lineage>
</organism>
<dbReference type="PANTHER" id="PTHR24148:SF64">
    <property type="entry name" value="HETEROKARYON INCOMPATIBILITY DOMAIN-CONTAINING PROTEIN"/>
    <property type="match status" value="1"/>
</dbReference>
<dbReference type="Pfam" id="PF26639">
    <property type="entry name" value="Het-6_barrel"/>
    <property type="match status" value="1"/>
</dbReference>
<dbReference type="InterPro" id="IPR010730">
    <property type="entry name" value="HET"/>
</dbReference>